<sequence>MKQDEPLVARNSYAINHYPTNKSLRTRSIQLSQRLRRRWLVLPIALVIPFVGAAQTEPPTSPSQLKKLSIEQLMDLEVTLVSRTPQKLSEVASAIQVITGADIRRSGATNIPEALQLLPNLQVAQLNASTWIISARGFNTIFANKLLVMINGRTVYTPFFGGVLWELQNLLLEDVERIEVVSGPGGTLWGANAVNGVINIITKSSAETQGTYVAATAGTFLRDRVALRYGGRFTDKLTYRIYGQHFNRNSTILPSGENNQDAWNLTQGGFRMDWAASDTDQFSLEGEAYGGTRKTAGGNSGLDGQHLLARWSRAISDRSGLMLQLYYDRYYRDDVPSNLFDQLETYDVDFQHHFPVRTRHNVLWGLGYRLARDLTESGSAAAILPPRKNLPLYTGFIQDEITLSDRLKLTVGTKLLHNVYSGFEVQPSARMAWSVRPNNLLWGAISRAVRTPSRLDVDYFLPATPLPPTQPSVAGGPNFTSEKVVAYELGYRWQPSTNVSLSLASFYNVYRDVYSVEALPNTLTYQIQNGSEGESWGVEVSGQYQIAPTWRLRGGYTYFDKNLRSKPGRNFNPDYLGNDVKNRVLLQSILDLPGNFQLDLAGRYLDYLPKTLATAQVPAYVTFDVRLAWLYKWLEVSVIGQNLGQRQHVEFQTLAIPRSVYGKVSIRF</sequence>
<dbReference type="GO" id="GO:0015344">
    <property type="term" value="F:siderophore uptake transmembrane transporter activity"/>
    <property type="evidence" value="ECO:0007669"/>
    <property type="project" value="TreeGrafter"/>
</dbReference>
<evidence type="ECO:0000313" key="14">
    <source>
        <dbReference type="EMBL" id="RIV24894.1"/>
    </source>
</evidence>
<comment type="subcellular location">
    <subcellularLocation>
        <location evidence="1 10">Cell outer membrane</location>
        <topology evidence="1 10">Multi-pass membrane protein</topology>
    </subcellularLocation>
</comment>
<evidence type="ECO:0000256" key="7">
    <source>
        <dbReference type="ARBA" id="ARBA00023136"/>
    </source>
</evidence>
<keyword evidence="4 10" id="KW-0812">Transmembrane</keyword>
<keyword evidence="6 11" id="KW-0798">TonB box</keyword>
<dbReference type="GO" id="GO:0009279">
    <property type="term" value="C:cell outer membrane"/>
    <property type="evidence" value="ECO:0007669"/>
    <property type="project" value="UniProtKB-SubCell"/>
</dbReference>
<protein>
    <submittedName>
        <fullName evidence="14">TonB-dependent receptor</fullName>
    </submittedName>
</protein>
<evidence type="ECO:0000256" key="3">
    <source>
        <dbReference type="ARBA" id="ARBA00022452"/>
    </source>
</evidence>
<dbReference type="OrthoDB" id="9764669at2"/>
<feature type="domain" description="TonB-dependent receptor plug" evidence="13">
    <location>
        <begin position="88"/>
        <end position="197"/>
    </location>
</feature>
<evidence type="ECO:0000256" key="4">
    <source>
        <dbReference type="ARBA" id="ARBA00022692"/>
    </source>
</evidence>
<dbReference type="InterPro" id="IPR036942">
    <property type="entry name" value="Beta-barrel_TonB_sf"/>
</dbReference>
<proteinExistence type="inferred from homology"/>
<evidence type="ECO:0000256" key="1">
    <source>
        <dbReference type="ARBA" id="ARBA00004571"/>
    </source>
</evidence>
<dbReference type="PANTHER" id="PTHR30069:SF29">
    <property type="entry name" value="HEMOGLOBIN AND HEMOGLOBIN-HAPTOGLOBIN-BINDING PROTEIN 1-RELATED"/>
    <property type="match status" value="1"/>
</dbReference>
<evidence type="ECO:0000256" key="9">
    <source>
        <dbReference type="ARBA" id="ARBA00023237"/>
    </source>
</evidence>
<keyword evidence="5" id="KW-0732">Signal</keyword>
<dbReference type="SUPFAM" id="SSF56935">
    <property type="entry name" value="Porins"/>
    <property type="match status" value="1"/>
</dbReference>
<dbReference type="Gene3D" id="2.170.130.10">
    <property type="entry name" value="TonB-dependent receptor, plug domain"/>
    <property type="match status" value="1"/>
</dbReference>
<keyword evidence="7 10" id="KW-0472">Membrane</keyword>
<dbReference type="EMBL" id="QXED01000002">
    <property type="protein sequence ID" value="RIV24894.1"/>
    <property type="molecule type" value="Genomic_DNA"/>
</dbReference>
<evidence type="ECO:0000256" key="8">
    <source>
        <dbReference type="ARBA" id="ARBA00023170"/>
    </source>
</evidence>
<dbReference type="AlphaFoldDB" id="A0A418MDM6"/>
<evidence type="ECO:0000259" key="13">
    <source>
        <dbReference type="Pfam" id="PF07715"/>
    </source>
</evidence>
<dbReference type="RefSeq" id="WP_119666782.1">
    <property type="nucleotide sequence ID" value="NZ_QXED01000002.1"/>
</dbReference>
<comment type="similarity">
    <text evidence="10 11">Belongs to the TonB-dependent receptor family.</text>
</comment>
<evidence type="ECO:0000256" key="6">
    <source>
        <dbReference type="ARBA" id="ARBA00023077"/>
    </source>
</evidence>
<dbReference type="PANTHER" id="PTHR30069">
    <property type="entry name" value="TONB-DEPENDENT OUTER MEMBRANE RECEPTOR"/>
    <property type="match status" value="1"/>
</dbReference>
<dbReference type="InterPro" id="IPR039426">
    <property type="entry name" value="TonB-dep_rcpt-like"/>
</dbReference>
<evidence type="ECO:0000256" key="2">
    <source>
        <dbReference type="ARBA" id="ARBA00022448"/>
    </source>
</evidence>
<comment type="caution">
    <text evidence="14">The sequence shown here is derived from an EMBL/GenBank/DDBJ whole genome shotgun (WGS) entry which is preliminary data.</text>
</comment>
<dbReference type="GO" id="GO:0044718">
    <property type="term" value="P:siderophore transmembrane transport"/>
    <property type="evidence" value="ECO:0007669"/>
    <property type="project" value="TreeGrafter"/>
</dbReference>
<keyword evidence="15" id="KW-1185">Reference proteome</keyword>
<dbReference type="Pfam" id="PF00593">
    <property type="entry name" value="TonB_dep_Rec_b-barrel"/>
    <property type="match status" value="1"/>
</dbReference>
<dbReference type="Gene3D" id="2.40.170.20">
    <property type="entry name" value="TonB-dependent receptor, beta-barrel domain"/>
    <property type="match status" value="1"/>
</dbReference>
<dbReference type="Proteomes" id="UP000283523">
    <property type="component" value="Unassembled WGS sequence"/>
</dbReference>
<keyword evidence="2 10" id="KW-0813">Transport</keyword>
<keyword evidence="9 10" id="KW-0998">Cell outer membrane</keyword>
<reference evidence="14 15" key="1">
    <citation type="submission" date="2018-08" db="EMBL/GenBank/DDBJ databases">
        <title>Fibrisoma montanum sp. nov., isolated from Danxia mountain soil.</title>
        <authorList>
            <person name="Huang Y."/>
        </authorList>
    </citation>
    <scope>NUCLEOTIDE SEQUENCE [LARGE SCALE GENOMIC DNA]</scope>
    <source>
        <strain evidence="14 15">HYT19</strain>
    </source>
</reference>
<dbReference type="PROSITE" id="PS52016">
    <property type="entry name" value="TONB_DEPENDENT_REC_3"/>
    <property type="match status" value="1"/>
</dbReference>
<accession>A0A418MDM6</accession>
<dbReference type="InterPro" id="IPR037066">
    <property type="entry name" value="Plug_dom_sf"/>
</dbReference>
<evidence type="ECO:0000256" key="5">
    <source>
        <dbReference type="ARBA" id="ARBA00022729"/>
    </source>
</evidence>
<feature type="domain" description="TonB-dependent receptor-like beta-barrel" evidence="12">
    <location>
        <begin position="228"/>
        <end position="643"/>
    </location>
</feature>
<organism evidence="14 15">
    <name type="scientific">Fibrisoma montanum</name>
    <dbReference type="NCBI Taxonomy" id="2305895"/>
    <lineage>
        <taxon>Bacteria</taxon>
        <taxon>Pseudomonadati</taxon>
        <taxon>Bacteroidota</taxon>
        <taxon>Cytophagia</taxon>
        <taxon>Cytophagales</taxon>
        <taxon>Spirosomataceae</taxon>
        <taxon>Fibrisoma</taxon>
    </lineage>
</organism>
<evidence type="ECO:0000256" key="11">
    <source>
        <dbReference type="RuleBase" id="RU003357"/>
    </source>
</evidence>
<keyword evidence="3 10" id="KW-1134">Transmembrane beta strand</keyword>
<dbReference type="InterPro" id="IPR012910">
    <property type="entry name" value="Plug_dom"/>
</dbReference>
<evidence type="ECO:0000256" key="10">
    <source>
        <dbReference type="PROSITE-ProRule" id="PRU01360"/>
    </source>
</evidence>
<evidence type="ECO:0000259" key="12">
    <source>
        <dbReference type="Pfam" id="PF00593"/>
    </source>
</evidence>
<keyword evidence="8 14" id="KW-0675">Receptor</keyword>
<dbReference type="Pfam" id="PF07715">
    <property type="entry name" value="Plug"/>
    <property type="match status" value="1"/>
</dbReference>
<dbReference type="InterPro" id="IPR000531">
    <property type="entry name" value="Beta-barrel_TonB"/>
</dbReference>
<evidence type="ECO:0000313" key="15">
    <source>
        <dbReference type="Proteomes" id="UP000283523"/>
    </source>
</evidence>
<gene>
    <name evidence="14" type="ORF">DYU11_06130</name>
</gene>
<name>A0A418MDM6_9BACT</name>